<dbReference type="GO" id="GO:0071949">
    <property type="term" value="F:FAD binding"/>
    <property type="evidence" value="ECO:0007669"/>
    <property type="project" value="InterPro"/>
</dbReference>
<dbReference type="InterPro" id="IPR029320">
    <property type="entry name" value="Acyl-CoA_ox_N"/>
</dbReference>
<gene>
    <name evidence="14" type="ORF">A4X13_0g6813</name>
</gene>
<dbReference type="InterPro" id="IPR009100">
    <property type="entry name" value="AcylCoA_DH/oxidase_NM_dom_sf"/>
</dbReference>
<dbReference type="InterPro" id="IPR002655">
    <property type="entry name" value="Acyl-CoA_oxidase_C"/>
</dbReference>
<comment type="caution">
    <text evidence="14">The sequence shown here is derived from an EMBL/GenBank/DDBJ whole genome shotgun (WGS) entry which is preliminary data.</text>
</comment>
<dbReference type="AlphaFoldDB" id="A0A177T9V7"/>
<keyword evidence="6" id="KW-0276">Fatty acid metabolism</keyword>
<feature type="domain" description="Acyl-CoA oxidase C-terminal" evidence="11">
    <location>
        <begin position="512"/>
        <end position="668"/>
    </location>
</feature>
<evidence type="ECO:0000256" key="5">
    <source>
        <dbReference type="ARBA" id="ARBA00022827"/>
    </source>
</evidence>
<feature type="domain" description="Acyl-CoA oxidase C-alpha1" evidence="13">
    <location>
        <begin position="296"/>
        <end position="463"/>
    </location>
</feature>
<name>A0A177T9V7_9BASI</name>
<dbReference type="Gene3D" id="2.40.110.10">
    <property type="entry name" value="Butyryl-CoA Dehydrogenase, subunit A, domain 2"/>
    <property type="match status" value="1"/>
</dbReference>
<dbReference type="Pfam" id="PF14749">
    <property type="entry name" value="Acyl-CoA_ox_N"/>
    <property type="match status" value="1"/>
</dbReference>
<dbReference type="Proteomes" id="UP000077521">
    <property type="component" value="Unassembled WGS sequence"/>
</dbReference>
<dbReference type="InterPro" id="IPR036250">
    <property type="entry name" value="AcylCo_DH-like_C"/>
</dbReference>
<reference evidence="14" key="1">
    <citation type="submission" date="2016-04" db="EMBL/GenBank/DDBJ databases">
        <authorList>
            <person name="Nguyen H.D."/>
            <person name="Samba Siva P."/>
            <person name="Cullis J."/>
            <person name="Levesque C.A."/>
            <person name="Hambleton S."/>
        </authorList>
    </citation>
    <scope>NUCLEOTIDE SEQUENCE</scope>
    <source>
        <strain evidence="14">DAOMC 236416</strain>
    </source>
</reference>
<evidence type="ECO:0000256" key="7">
    <source>
        <dbReference type="ARBA" id="ARBA00023002"/>
    </source>
</evidence>
<keyword evidence="7" id="KW-0560">Oxidoreductase</keyword>
<dbReference type="PANTHER" id="PTHR10909:SF250">
    <property type="entry name" value="PEROXISOMAL ACYL-COENZYME A OXIDASE 1"/>
    <property type="match status" value="1"/>
</dbReference>
<dbReference type="InterPro" id="IPR037069">
    <property type="entry name" value="AcylCoA_DH/ox_N_sf"/>
</dbReference>
<comment type="subcellular location">
    <subcellularLocation>
        <location evidence="2">Peroxisome</location>
    </subcellularLocation>
</comment>
<protein>
    <recommendedName>
        <fullName evidence="10">Acyl-coenzyme A oxidase</fullName>
    </recommendedName>
</protein>
<dbReference type="SUPFAM" id="SSF47203">
    <property type="entry name" value="Acyl-CoA dehydrogenase C-terminal domain-like"/>
    <property type="match status" value="2"/>
</dbReference>
<keyword evidence="5 10" id="KW-0274">FAD</keyword>
<dbReference type="GO" id="GO:0055088">
    <property type="term" value="P:lipid homeostasis"/>
    <property type="evidence" value="ECO:0007669"/>
    <property type="project" value="TreeGrafter"/>
</dbReference>
<evidence type="ECO:0000256" key="4">
    <source>
        <dbReference type="ARBA" id="ARBA00022630"/>
    </source>
</evidence>
<evidence type="ECO:0000313" key="15">
    <source>
        <dbReference type="Proteomes" id="UP000077521"/>
    </source>
</evidence>
<dbReference type="GO" id="GO:0033540">
    <property type="term" value="P:fatty acid beta-oxidation using acyl-CoA oxidase"/>
    <property type="evidence" value="ECO:0007669"/>
    <property type="project" value="UniProtKB-UniPathway"/>
</dbReference>
<dbReference type="FunFam" id="2.40.110.10:FF:000003">
    <property type="entry name" value="Acyl-coenzyme A oxidase"/>
    <property type="match status" value="1"/>
</dbReference>
<evidence type="ECO:0000259" key="13">
    <source>
        <dbReference type="Pfam" id="PF22924"/>
    </source>
</evidence>
<comment type="similarity">
    <text evidence="3 10">Belongs to the acyl-CoA oxidase family.</text>
</comment>
<dbReference type="SUPFAM" id="SSF56645">
    <property type="entry name" value="Acyl-CoA dehydrogenase NM domain-like"/>
    <property type="match status" value="1"/>
</dbReference>
<dbReference type="InterPro" id="IPR046373">
    <property type="entry name" value="Acyl-CoA_Oxase/DH_mid-dom_sf"/>
</dbReference>
<dbReference type="Gene3D" id="1.10.540.10">
    <property type="entry name" value="Acyl-CoA dehydrogenase/oxidase, N-terminal domain"/>
    <property type="match status" value="1"/>
</dbReference>
<dbReference type="InterPro" id="IPR055060">
    <property type="entry name" value="ACOX_C_alpha1"/>
</dbReference>
<evidence type="ECO:0000256" key="8">
    <source>
        <dbReference type="ARBA" id="ARBA00023098"/>
    </source>
</evidence>
<dbReference type="OrthoDB" id="538336at2759"/>
<dbReference type="EMBL" id="LWDF02000708">
    <property type="protein sequence ID" value="KAE8244110.1"/>
    <property type="molecule type" value="Genomic_DNA"/>
</dbReference>
<feature type="domain" description="Acyl-coenzyme A oxidase N-terminal" evidence="12">
    <location>
        <begin position="40"/>
        <end position="153"/>
    </location>
</feature>
<proteinExistence type="inferred from homology"/>
<keyword evidence="9" id="KW-0576">Peroxisome</keyword>
<evidence type="ECO:0000256" key="9">
    <source>
        <dbReference type="ARBA" id="ARBA00023140"/>
    </source>
</evidence>
<sequence length="691" mass="78251">MAPPPDHTVPHFQLPEHLKPAGPSGAEILGRERARASFSKDELSTYLFGQDFLDQQKRIVTILENDPILDKRSIYYLGRTDLFRWSLRKEKRLQQLQREHNWSREDLLLADTYTDVPGPFNLHRTMFIATLEKMATDEQRKLYLEPALNNRIIGCYAQTELAHGSNVQGLETTATWIEADQQFDIHSPSLTASKWWIGGLGRTADHAILMAQLIINGQRKGPHPFIVQIRDVQTREILPGRLIGDIGPKAGYAGVDNGFMLFDHVRVPHVAMLAKLSRLEPESGLYHPPANPALNYGTLSWVRANIVQQASKVHMRAVTVAIRYCAIRRQFADRDHPLYENGKPLETPVLDYTMVQVRIFPLLARAFAFHYTAKYMFELFHRNQANVEKGDLSLLADMHATSSGLKSYTSIASAQAIEDCRRACGGHGFSLAAGLPTQYANYLPTVTWEGDSYMLSQQVSRTLFKTMRALKAGKGPSEDTVTTDYIKRYLRSPAESSSVKYTGDLLDPLFFARAFGHRAAFLTERALILRDEHKRSWNELLVEMFHMSRAHSEYVVIRQFGFAILNDEDLNSRPAIRNVMQQLFLLYASHTMVEEGADFLASGFINPEQFALLRSTVQKSMAELRPNAVALVDSFALPDYLLNSALGRSDGKVYESLFDFALREPLNAVKWNVDMSDLETLDIEKAERSKL</sequence>
<organism evidence="14 15">
    <name type="scientific">Tilletia indica</name>
    <dbReference type="NCBI Taxonomy" id="43049"/>
    <lineage>
        <taxon>Eukaryota</taxon>
        <taxon>Fungi</taxon>
        <taxon>Dikarya</taxon>
        <taxon>Basidiomycota</taxon>
        <taxon>Ustilaginomycotina</taxon>
        <taxon>Exobasidiomycetes</taxon>
        <taxon>Tilletiales</taxon>
        <taxon>Tilletiaceae</taxon>
        <taxon>Tilletia</taxon>
    </lineage>
</organism>
<evidence type="ECO:0000256" key="1">
    <source>
        <dbReference type="ARBA" id="ARBA00001974"/>
    </source>
</evidence>
<dbReference type="FunFam" id="1.20.140.10:FF:000013">
    <property type="entry name" value="Acyl-coenzyme A oxidase"/>
    <property type="match status" value="1"/>
</dbReference>
<dbReference type="PANTHER" id="PTHR10909">
    <property type="entry name" value="ELECTRON TRANSPORT OXIDOREDUCTASE"/>
    <property type="match status" value="1"/>
</dbReference>
<dbReference type="InterPro" id="IPR012258">
    <property type="entry name" value="Acyl-CoA_oxidase"/>
</dbReference>
<evidence type="ECO:0000259" key="11">
    <source>
        <dbReference type="Pfam" id="PF01756"/>
    </source>
</evidence>
<evidence type="ECO:0000256" key="2">
    <source>
        <dbReference type="ARBA" id="ARBA00004275"/>
    </source>
</evidence>
<dbReference type="PIRSF" id="PIRSF000168">
    <property type="entry name" value="Acyl-CoA_oxidase"/>
    <property type="match status" value="1"/>
</dbReference>
<dbReference type="Gene3D" id="1.20.140.10">
    <property type="entry name" value="Butyryl-CoA Dehydrogenase, subunit A, domain 3"/>
    <property type="match status" value="2"/>
</dbReference>
<evidence type="ECO:0000256" key="3">
    <source>
        <dbReference type="ARBA" id="ARBA00006288"/>
    </source>
</evidence>
<keyword evidence="15" id="KW-1185">Reference proteome</keyword>
<dbReference type="GO" id="GO:0005777">
    <property type="term" value="C:peroxisome"/>
    <property type="evidence" value="ECO:0007669"/>
    <property type="project" value="UniProtKB-SubCell"/>
</dbReference>
<dbReference type="GO" id="GO:0003997">
    <property type="term" value="F:acyl-CoA oxidase activity"/>
    <property type="evidence" value="ECO:0007669"/>
    <property type="project" value="InterPro"/>
</dbReference>
<reference evidence="14" key="2">
    <citation type="journal article" date="2019" name="IMA Fungus">
        <title>Genome sequencing and comparison of five Tilletia species to identify candidate genes for the detection of regulated species infecting wheat.</title>
        <authorList>
            <person name="Nguyen H.D.T."/>
            <person name="Sultana T."/>
            <person name="Kesanakurti P."/>
            <person name="Hambleton S."/>
        </authorList>
    </citation>
    <scope>NUCLEOTIDE SEQUENCE</scope>
    <source>
        <strain evidence="14">DAOMC 236416</strain>
    </source>
</reference>
<evidence type="ECO:0000256" key="6">
    <source>
        <dbReference type="ARBA" id="ARBA00022832"/>
    </source>
</evidence>
<keyword evidence="8" id="KW-0443">Lipid metabolism</keyword>
<dbReference type="GO" id="GO:0005504">
    <property type="term" value="F:fatty acid binding"/>
    <property type="evidence" value="ECO:0007669"/>
    <property type="project" value="TreeGrafter"/>
</dbReference>
<dbReference type="Pfam" id="PF22924">
    <property type="entry name" value="ACOX_C_alpha1"/>
    <property type="match status" value="1"/>
</dbReference>
<accession>A0A177T9V7</accession>
<evidence type="ECO:0000256" key="10">
    <source>
        <dbReference type="PIRNR" id="PIRNR000168"/>
    </source>
</evidence>
<dbReference type="UniPathway" id="UPA00661"/>
<evidence type="ECO:0000259" key="12">
    <source>
        <dbReference type="Pfam" id="PF14749"/>
    </source>
</evidence>
<dbReference type="Pfam" id="PF01756">
    <property type="entry name" value="ACOX"/>
    <property type="match status" value="1"/>
</dbReference>
<evidence type="ECO:0000313" key="14">
    <source>
        <dbReference type="EMBL" id="KAE8244110.1"/>
    </source>
</evidence>
<comment type="cofactor">
    <cofactor evidence="1">
        <name>FAD</name>
        <dbReference type="ChEBI" id="CHEBI:57692"/>
    </cofactor>
</comment>
<dbReference type="FunFam" id="1.20.140.10:FF:000005">
    <property type="entry name" value="Acyl-coenzyme A oxidase"/>
    <property type="match status" value="1"/>
</dbReference>
<keyword evidence="4 10" id="KW-0285">Flavoprotein</keyword>